<reference evidence="1" key="1">
    <citation type="submission" date="2021-03" db="EMBL/GenBank/DDBJ databases">
        <title>Complete Genome of Pseudoalteromonas xiamenensis STKMTI.2, a new potential marine bacterium producing anti-Vibrio compounds.</title>
        <authorList>
            <person name="Handayani D.P."/>
            <person name="Isnansetyo A."/>
            <person name="Istiqomah I."/>
            <person name="Jumina J."/>
        </authorList>
    </citation>
    <scope>NUCLEOTIDE SEQUENCE</scope>
    <source>
        <strain evidence="1">STKMTI.2</strain>
    </source>
</reference>
<accession>A0A975DF57</accession>
<protein>
    <submittedName>
        <fullName evidence="1">Uncharacterized protein</fullName>
    </submittedName>
</protein>
<dbReference type="EMBL" id="CP072133">
    <property type="protein sequence ID" value="QTH70678.1"/>
    <property type="molecule type" value="Genomic_DNA"/>
</dbReference>
<sequence>MNSHLGRRAFSPMELHALFHGYIYSDEKQKREQPKHWHFWLPLFAYYTGAYSDEIGHLTLDNLVTKDGVEGFEFGTNEKILPRFIPIHSALWQAGLEEYLEFLSTHHHERIMFDLPSKVNRYSEKVRIWFSGEGERLGYLQKCGLPNVDQNGLKTAISSLRLNFEQQLRIHAVQANQKPSFFYLLGLKNDEQEMEPQPLALQQVIEPLRNINSKAHWQRFLQRHST</sequence>
<dbReference type="RefSeq" id="WP_208842262.1">
    <property type="nucleotide sequence ID" value="NZ_CP072133.1"/>
</dbReference>
<proteinExistence type="predicted"/>
<evidence type="ECO:0000313" key="1">
    <source>
        <dbReference type="EMBL" id="QTH70678.1"/>
    </source>
</evidence>
<organism evidence="1 2">
    <name type="scientific">Pseudoalteromonas xiamenensis</name>
    <dbReference type="NCBI Taxonomy" id="882626"/>
    <lineage>
        <taxon>Bacteria</taxon>
        <taxon>Pseudomonadati</taxon>
        <taxon>Pseudomonadota</taxon>
        <taxon>Gammaproteobacteria</taxon>
        <taxon>Alteromonadales</taxon>
        <taxon>Pseudoalteromonadaceae</taxon>
        <taxon>Pseudoalteromonas</taxon>
    </lineage>
</organism>
<dbReference type="Proteomes" id="UP000664904">
    <property type="component" value="Chromosome"/>
</dbReference>
<keyword evidence="2" id="KW-1185">Reference proteome</keyword>
<gene>
    <name evidence="1" type="ORF">J5O05_12135</name>
</gene>
<dbReference type="KEGG" id="pxi:J5O05_12135"/>
<dbReference type="AlphaFoldDB" id="A0A975DF57"/>
<name>A0A975DF57_9GAMM</name>
<evidence type="ECO:0000313" key="2">
    <source>
        <dbReference type="Proteomes" id="UP000664904"/>
    </source>
</evidence>